<accession>A0A6A6VA49</accession>
<feature type="transmembrane region" description="Helical" evidence="2">
    <location>
        <begin position="161"/>
        <end position="181"/>
    </location>
</feature>
<evidence type="ECO:0000256" key="2">
    <source>
        <dbReference type="SAM" id="Phobius"/>
    </source>
</evidence>
<evidence type="ECO:0000256" key="1">
    <source>
        <dbReference type="SAM" id="MobiDB-lite"/>
    </source>
</evidence>
<keyword evidence="2" id="KW-0472">Membrane</keyword>
<dbReference type="Proteomes" id="UP000799440">
    <property type="component" value="Unassembled WGS sequence"/>
</dbReference>
<sequence>MGNVILYAALFLLRQTRNVTLSGARSLPCPGRRCRSITARTLLLPEHAAAYLQNLIIPFGTAATILARGRMDPGQCHRSIASNILTNRTVSTTMKFGCIRETQARLRTCIKPSGDTLGAHTRRSGFSRWANQVGRHQASTFENIERNPLTLAYITHIPSKFLSLLFFCFCFSLTLFFLSLATTSATSIMPDHQQNFLPPAPGRLQSTKTQHEKQQTPSRPLSSYSTGALSIRQVTPSPPDNFTEDLRGTAMGAELNRPEAPTPAAGLHRDDPYTPTPSMPREGAMSKNDTIKSTDTGDTAAATNGTFTAPTSTPQLEQPDPTRPTTPSPLLTTIGRIFPRSTISCPNEDPHADTLATSQYIANNPRLSMFPLPPNHPTSAHNLNDDDAITAAPAPAQVTAPLPALVPASQYPTHTYHYHQHHRRTHHNHERPDTPSPISEEQRRAQYMPMGHAGRQEEATDLDVEALRERMERGFRDYYLVQDIVREVPGDVVEEEGGREGRKAKKWGCFGGRCGVM</sequence>
<feature type="compositionally biased region" description="Polar residues" evidence="1">
    <location>
        <begin position="215"/>
        <end position="235"/>
    </location>
</feature>
<keyword evidence="4" id="KW-1185">Reference proteome</keyword>
<evidence type="ECO:0000313" key="3">
    <source>
        <dbReference type="EMBL" id="KAF2746599.1"/>
    </source>
</evidence>
<gene>
    <name evidence="3" type="ORF">M011DRAFT_459015</name>
</gene>
<name>A0A6A6VA49_9PLEO</name>
<feature type="compositionally biased region" description="Low complexity" evidence="1">
    <location>
        <begin position="294"/>
        <end position="311"/>
    </location>
</feature>
<proteinExistence type="predicted"/>
<feature type="region of interest" description="Disordered" evidence="1">
    <location>
        <begin position="419"/>
        <end position="439"/>
    </location>
</feature>
<dbReference type="EMBL" id="MU006576">
    <property type="protein sequence ID" value="KAF2746599.1"/>
    <property type="molecule type" value="Genomic_DNA"/>
</dbReference>
<protein>
    <submittedName>
        <fullName evidence="3">Uncharacterized protein</fullName>
    </submittedName>
</protein>
<feature type="region of interest" description="Disordered" evidence="1">
    <location>
        <begin position="192"/>
        <end position="332"/>
    </location>
</feature>
<organism evidence="3 4">
    <name type="scientific">Sporormia fimetaria CBS 119925</name>
    <dbReference type="NCBI Taxonomy" id="1340428"/>
    <lineage>
        <taxon>Eukaryota</taxon>
        <taxon>Fungi</taxon>
        <taxon>Dikarya</taxon>
        <taxon>Ascomycota</taxon>
        <taxon>Pezizomycotina</taxon>
        <taxon>Dothideomycetes</taxon>
        <taxon>Pleosporomycetidae</taxon>
        <taxon>Pleosporales</taxon>
        <taxon>Sporormiaceae</taxon>
        <taxon>Sporormia</taxon>
    </lineage>
</organism>
<keyword evidence="2" id="KW-0812">Transmembrane</keyword>
<reference evidence="3" key="1">
    <citation type="journal article" date="2020" name="Stud. Mycol.">
        <title>101 Dothideomycetes genomes: a test case for predicting lifestyles and emergence of pathogens.</title>
        <authorList>
            <person name="Haridas S."/>
            <person name="Albert R."/>
            <person name="Binder M."/>
            <person name="Bloem J."/>
            <person name="Labutti K."/>
            <person name="Salamov A."/>
            <person name="Andreopoulos B."/>
            <person name="Baker S."/>
            <person name="Barry K."/>
            <person name="Bills G."/>
            <person name="Bluhm B."/>
            <person name="Cannon C."/>
            <person name="Castanera R."/>
            <person name="Culley D."/>
            <person name="Daum C."/>
            <person name="Ezra D."/>
            <person name="Gonzalez J."/>
            <person name="Henrissat B."/>
            <person name="Kuo A."/>
            <person name="Liang C."/>
            <person name="Lipzen A."/>
            <person name="Lutzoni F."/>
            <person name="Magnuson J."/>
            <person name="Mondo S."/>
            <person name="Nolan M."/>
            <person name="Ohm R."/>
            <person name="Pangilinan J."/>
            <person name="Park H.-J."/>
            <person name="Ramirez L."/>
            <person name="Alfaro M."/>
            <person name="Sun H."/>
            <person name="Tritt A."/>
            <person name="Yoshinaga Y."/>
            <person name="Zwiers L.-H."/>
            <person name="Turgeon B."/>
            <person name="Goodwin S."/>
            <person name="Spatafora J."/>
            <person name="Crous P."/>
            <person name="Grigoriev I."/>
        </authorList>
    </citation>
    <scope>NUCLEOTIDE SEQUENCE</scope>
    <source>
        <strain evidence="3">CBS 119925</strain>
    </source>
</reference>
<keyword evidence="2" id="KW-1133">Transmembrane helix</keyword>
<evidence type="ECO:0000313" key="4">
    <source>
        <dbReference type="Proteomes" id="UP000799440"/>
    </source>
</evidence>
<feature type="compositionally biased region" description="Basic residues" evidence="1">
    <location>
        <begin position="419"/>
        <end position="429"/>
    </location>
</feature>
<dbReference type="AlphaFoldDB" id="A0A6A6VA49"/>